<dbReference type="RefSeq" id="WP_271090798.1">
    <property type="nucleotide sequence ID" value="NZ_JAPJZH010000010.1"/>
</dbReference>
<organism evidence="3 4">
    <name type="scientific">Hoeflea poritis</name>
    <dbReference type="NCBI Taxonomy" id="2993659"/>
    <lineage>
        <taxon>Bacteria</taxon>
        <taxon>Pseudomonadati</taxon>
        <taxon>Pseudomonadota</taxon>
        <taxon>Alphaproteobacteria</taxon>
        <taxon>Hyphomicrobiales</taxon>
        <taxon>Rhizobiaceae</taxon>
        <taxon>Hoeflea</taxon>
    </lineage>
</organism>
<evidence type="ECO:0000313" key="3">
    <source>
        <dbReference type="EMBL" id="MDA4846999.1"/>
    </source>
</evidence>
<keyword evidence="4" id="KW-1185">Reference proteome</keyword>
<dbReference type="InterPro" id="IPR000868">
    <property type="entry name" value="Isochorismatase-like_dom"/>
</dbReference>
<dbReference type="PANTHER" id="PTHR43540">
    <property type="entry name" value="PEROXYUREIDOACRYLATE/UREIDOACRYLATE AMIDOHYDROLASE-RELATED"/>
    <property type="match status" value="1"/>
</dbReference>
<dbReference type="Gene3D" id="3.40.50.850">
    <property type="entry name" value="Isochorismatase-like"/>
    <property type="match status" value="1"/>
</dbReference>
<protein>
    <submittedName>
        <fullName evidence="3">Isochorismatase family protein</fullName>
    </submittedName>
</protein>
<dbReference type="PRINTS" id="PR01398">
    <property type="entry name" value="ISCHRISMTASE"/>
</dbReference>
<dbReference type="InterPro" id="IPR016291">
    <property type="entry name" value="Isochorismatase"/>
</dbReference>
<dbReference type="SUPFAM" id="SSF52499">
    <property type="entry name" value="Isochorismatase-like hydrolases"/>
    <property type="match status" value="1"/>
</dbReference>
<keyword evidence="1" id="KW-0378">Hydrolase</keyword>
<dbReference type="InterPro" id="IPR050272">
    <property type="entry name" value="Isochorismatase-like_hydrls"/>
</dbReference>
<dbReference type="InterPro" id="IPR036380">
    <property type="entry name" value="Isochorismatase-like_sf"/>
</dbReference>
<feature type="domain" description="Isochorismatase-like" evidence="2">
    <location>
        <begin position="23"/>
        <end position="195"/>
    </location>
</feature>
<evidence type="ECO:0000256" key="1">
    <source>
        <dbReference type="ARBA" id="ARBA00022801"/>
    </source>
</evidence>
<evidence type="ECO:0000313" key="4">
    <source>
        <dbReference type="Proteomes" id="UP001148313"/>
    </source>
</evidence>
<dbReference type="Pfam" id="PF00857">
    <property type="entry name" value="Isochorismatase"/>
    <property type="match status" value="1"/>
</dbReference>
<proteinExistence type="predicted"/>
<dbReference type="PANTHER" id="PTHR43540:SF1">
    <property type="entry name" value="ISOCHORISMATASE HYDROLASE"/>
    <property type="match status" value="1"/>
</dbReference>
<gene>
    <name evidence="3" type="ORF">OOZ53_16690</name>
</gene>
<name>A0ABT4VQW5_9HYPH</name>
<sequence length="203" mass="21578">MSEQRVYERQGYGGTVGFGNSPALLIVDFVNGFLDPEQFGGGNIVEAAQKTTQLLAAARKADIPVIFTRVVYAEDGSDIGMFCRKATRLSLLTENAEVGQVTDLLAPQSGELIVRKTQASAFFGTSLAPNLIAKGVDTVLVAGCTTSGCVRASVVDAVSYNFRPIVVADCVGDRALGPHDANLFDMGQKYADLMNCDEAVARF</sequence>
<reference evidence="3" key="1">
    <citation type="submission" date="2022-11" db="EMBL/GenBank/DDBJ databases">
        <title>Hoeflea poritis sp. nov., isolated from scleractinian coral Porites lutea.</title>
        <authorList>
            <person name="Zhang G."/>
            <person name="Wei Q."/>
            <person name="Cai L."/>
        </authorList>
    </citation>
    <scope>NUCLEOTIDE SEQUENCE</scope>
    <source>
        <strain evidence="3">E7-10</strain>
    </source>
</reference>
<comment type="caution">
    <text evidence="3">The sequence shown here is derived from an EMBL/GenBank/DDBJ whole genome shotgun (WGS) entry which is preliminary data.</text>
</comment>
<dbReference type="EMBL" id="JAPJZH010000010">
    <property type="protein sequence ID" value="MDA4846999.1"/>
    <property type="molecule type" value="Genomic_DNA"/>
</dbReference>
<evidence type="ECO:0000259" key="2">
    <source>
        <dbReference type="Pfam" id="PF00857"/>
    </source>
</evidence>
<accession>A0ABT4VQW5</accession>
<dbReference type="Proteomes" id="UP001148313">
    <property type="component" value="Unassembled WGS sequence"/>
</dbReference>